<comment type="caution">
    <text evidence="11">The sequence shown here is derived from an EMBL/GenBank/DDBJ whole genome shotgun (WGS) entry which is preliminary data.</text>
</comment>
<keyword evidence="5" id="KW-0663">Pyridoxal phosphate</keyword>
<proteinExistence type="inferred from homology"/>
<feature type="domain" description="Aminotransferase class I/classII large" evidence="10">
    <location>
        <begin position="15"/>
        <end position="312"/>
    </location>
</feature>
<protein>
    <recommendedName>
        <fullName evidence="8">alanine transaminase</fullName>
        <ecNumber evidence="8">2.6.1.2</ecNumber>
    </recommendedName>
</protein>
<evidence type="ECO:0000313" key="12">
    <source>
        <dbReference type="Proteomes" id="UP000597762"/>
    </source>
</evidence>
<accession>A0A812EPH5</accession>
<dbReference type="OrthoDB" id="7042322at2759"/>
<dbReference type="GO" id="GO:0004021">
    <property type="term" value="F:L-alanine:2-oxoglutarate aminotransferase activity"/>
    <property type="evidence" value="ECO:0007669"/>
    <property type="project" value="UniProtKB-EC"/>
</dbReference>
<keyword evidence="12" id="KW-1185">Reference proteome</keyword>
<dbReference type="UniPathway" id="UPA00528">
    <property type="reaction ID" value="UER00586"/>
</dbReference>
<keyword evidence="3 11" id="KW-0032">Aminotransferase</keyword>
<evidence type="ECO:0000256" key="8">
    <source>
        <dbReference type="ARBA" id="ARBA00026106"/>
    </source>
</evidence>
<sequence>MAAGMEMSLTHILPLLPGCHANGTHAILVPGPTYPTIIDSIEVAGFRTVTYFLNEKDDNWILDIADLSEALEKSPHPVMSIFVQNPGYPTGHIHDIDELQTIIRFAKKNRLIIFAIENFQLDIYDPEEKPFVSMRKVLLEMGSEFESVQLLSFFSPNKSIIGEPGMSVTYIDTFRFDEEVFDTLIKLTHNPPVIQQIYLSMLLSHRPLIDSPSFKEFHKEKEDIIKRIARIAKLVTSFFNSQPYITCTKPHAGQTVFAKLEFPQSWTYIGPRSSASLEEFYCQQLRDATQVPIIAGKFFSEFPGSSHFKFSFPLDEVKLLQKLDQFKTFHQKFIMTMVK</sequence>
<comment type="cofactor">
    <cofactor evidence="1">
        <name>pyridoxal 5'-phosphate</name>
        <dbReference type="ChEBI" id="CHEBI:597326"/>
    </cofactor>
</comment>
<dbReference type="Proteomes" id="UP000597762">
    <property type="component" value="Unassembled WGS sequence"/>
</dbReference>
<dbReference type="InterPro" id="IPR015424">
    <property type="entry name" value="PyrdxlP-dep_Trfase"/>
</dbReference>
<dbReference type="SUPFAM" id="SSF53383">
    <property type="entry name" value="PLP-dependent transferases"/>
    <property type="match status" value="1"/>
</dbReference>
<evidence type="ECO:0000256" key="9">
    <source>
        <dbReference type="ARBA" id="ARBA00047412"/>
    </source>
</evidence>
<evidence type="ECO:0000256" key="2">
    <source>
        <dbReference type="ARBA" id="ARBA00011738"/>
    </source>
</evidence>
<organism evidence="11 12">
    <name type="scientific">Acanthosepion pharaonis</name>
    <name type="common">Pharaoh cuttlefish</name>
    <name type="synonym">Sepia pharaonis</name>
    <dbReference type="NCBI Taxonomy" id="158019"/>
    <lineage>
        <taxon>Eukaryota</taxon>
        <taxon>Metazoa</taxon>
        <taxon>Spiralia</taxon>
        <taxon>Lophotrochozoa</taxon>
        <taxon>Mollusca</taxon>
        <taxon>Cephalopoda</taxon>
        <taxon>Coleoidea</taxon>
        <taxon>Decapodiformes</taxon>
        <taxon>Sepiida</taxon>
        <taxon>Sepiina</taxon>
        <taxon>Sepiidae</taxon>
        <taxon>Acanthosepion</taxon>
    </lineage>
</organism>
<evidence type="ECO:0000259" key="10">
    <source>
        <dbReference type="Pfam" id="PF00155"/>
    </source>
</evidence>
<evidence type="ECO:0000256" key="5">
    <source>
        <dbReference type="ARBA" id="ARBA00022898"/>
    </source>
</evidence>
<evidence type="ECO:0000256" key="6">
    <source>
        <dbReference type="ARBA" id="ARBA00025708"/>
    </source>
</evidence>
<dbReference type="InterPro" id="IPR045088">
    <property type="entry name" value="ALAT1/2-like"/>
</dbReference>
<dbReference type="EC" id="2.6.1.2" evidence="8"/>
<reference evidence="11" key="1">
    <citation type="submission" date="2021-01" db="EMBL/GenBank/DDBJ databases">
        <authorList>
            <person name="Li R."/>
            <person name="Bekaert M."/>
        </authorList>
    </citation>
    <scope>NUCLEOTIDE SEQUENCE</scope>
    <source>
        <strain evidence="11">Farmed</strain>
    </source>
</reference>
<evidence type="ECO:0000313" key="11">
    <source>
        <dbReference type="EMBL" id="CAE1330561.1"/>
    </source>
</evidence>
<name>A0A812EPH5_ACAPH</name>
<gene>
    <name evidence="11" type="ORF">SPHA_79869</name>
</gene>
<evidence type="ECO:0000256" key="7">
    <source>
        <dbReference type="ARBA" id="ARBA00025785"/>
    </source>
</evidence>
<dbReference type="Pfam" id="PF00155">
    <property type="entry name" value="Aminotran_1_2"/>
    <property type="match status" value="1"/>
</dbReference>
<evidence type="ECO:0000256" key="3">
    <source>
        <dbReference type="ARBA" id="ARBA00022576"/>
    </source>
</evidence>
<comment type="similarity">
    <text evidence="7">Belongs to the class-I pyridoxal-phosphate-dependent aminotransferase family. Alanine aminotransferase subfamily.</text>
</comment>
<comment type="catalytic activity">
    <reaction evidence="9">
        <text>L-alanine + 2-oxoglutarate = pyruvate + L-glutamate</text>
        <dbReference type="Rhea" id="RHEA:19453"/>
        <dbReference type="ChEBI" id="CHEBI:15361"/>
        <dbReference type="ChEBI" id="CHEBI:16810"/>
        <dbReference type="ChEBI" id="CHEBI:29985"/>
        <dbReference type="ChEBI" id="CHEBI:57972"/>
        <dbReference type="EC" id="2.6.1.2"/>
    </reaction>
</comment>
<dbReference type="GO" id="GO:0030170">
    <property type="term" value="F:pyridoxal phosphate binding"/>
    <property type="evidence" value="ECO:0007669"/>
    <property type="project" value="InterPro"/>
</dbReference>
<dbReference type="GO" id="GO:0042853">
    <property type="term" value="P:L-alanine catabolic process"/>
    <property type="evidence" value="ECO:0007669"/>
    <property type="project" value="UniProtKB-UniPathway"/>
</dbReference>
<dbReference type="AlphaFoldDB" id="A0A812EPH5"/>
<dbReference type="Gene3D" id="3.40.640.10">
    <property type="entry name" value="Type I PLP-dependent aspartate aminotransferase-like (Major domain)"/>
    <property type="match status" value="1"/>
</dbReference>
<dbReference type="InterPro" id="IPR004839">
    <property type="entry name" value="Aminotransferase_I/II_large"/>
</dbReference>
<evidence type="ECO:0000256" key="1">
    <source>
        <dbReference type="ARBA" id="ARBA00001933"/>
    </source>
</evidence>
<dbReference type="PANTHER" id="PTHR11751:SF29">
    <property type="entry name" value="ALANINE TRANSAMINASE"/>
    <property type="match status" value="1"/>
</dbReference>
<comment type="pathway">
    <text evidence="6">Amino-acid degradation; L-alanine degradation via transaminase pathway; pyruvate from L-alanine: step 1/1.</text>
</comment>
<dbReference type="Gene3D" id="3.90.1150.10">
    <property type="entry name" value="Aspartate Aminotransferase, domain 1"/>
    <property type="match status" value="1"/>
</dbReference>
<dbReference type="EMBL" id="CAHIKZ030005580">
    <property type="protein sequence ID" value="CAE1330561.1"/>
    <property type="molecule type" value="Genomic_DNA"/>
</dbReference>
<dbReference type="InterPro" id="IPR015421">
    <property type="entry name" value="PyrdxlP-dep_Trfase_major"/>
</dbReference>
<evidence type="ECO:0000256" key="4">
    <source>
        <dbReference type="ARBA" id="ARBA00022679"/>
    </source>
</evidence>
<keyword evidence="4 11" id="KW-0808">Transferase</keyword>
<dbReference type="InterPro" id="IPR015422">
    <property type="entry name" value="PyrdxlP-dep_Trfase_small"/>
</dbReference>
<dbReference type="PANTHER" id="PTHR11751">
    <property type="entry name" value="ALANINE AMINOTRANSFERASE"/>
    <property type="match status" value="1"/>
</dbReference>
<comment type="subunit">
    <text evidence="2">Homodimer.</text>
</comment>